<keyword evidence="2" id="KW-1185">Reference proteome</keyword>
<reference evidence="1 2" key="1">
    <citation type="journal article" date="2015" name="Genome Announc.">
        <title>Expanding the biotechnology potential of lactobacilli through comparative genomics of 213 strains and associated genera.</title>
        <authorList>
            <person name="Sun Z."/>
            <person name="Harris H.M."/>
            <person name="McCann A."/>
            <person name="Guo C."/>
            <person name="Argimon S."/>
            <person name="Zhang W."/>
            <person name="Yang X."/>
            <person name="Jeffery I.B."/>
            <person name="Cooney J.C."/>
            <person name="Kagawa T.F."/>
            <person name="Liu W."/>
            <person name="Song Y."/>
            <person name="Salvetti E."/>
            <person name="Wrobel A."/>
            <person name="Rasinkangas P."/>
            <person name="Parkhill J."/>
            <person name="Rea M.C."/>
            <person name="O'Sullivan O."/>
            <person name="Ritari J."/>
            <person name="Douillard F.P."/>
            <person name="Paul Ross R."/>
            <person name="Yang R."/>
            <person name="Briner A.E."/>
            <person name="Felis G.E."/>
            <person name="de Vos W.M."/>
            <person name="Barrangou R."/>
            <person name="Klaenhammer T.R."/>
            <person name="Caufield P.W."/>
            <person name="Cui Y."/>
            <person name="Zhang H."/>
            <person name="O'Toole P.W."/>
        </authorList>
    </citation>
    <scope>NUCLEOTIDE SEQUENCE [LARGE SCALE GENOMIC DNA]</scope>
    <source>
        <strain evidence="1 2">DSM 20605</strain>
    </source>
</reference>
<dbReference type="Proteomes" id="UP000051576">
    <property type="component" value="Unassembled WGS sequence"/>
</dbReference>
<comment type="caution">
    <text evidence="1">The sequence shown here is derived from an EMBL/GenBank/DDBJ whole genome shotgun (WGS) entry which is preliminary data.</text>
</comment>
<protein>
    <submittedName>
        <fullName evidence="1">Uncharacterized protein</fullName>
    </submittedName>
</protein>
<dbReference type="EMBL" id="AYYX01000026">
    <property type="protein sequence ID" value="KRM88640.1"/>
    <property type="molecule type" value="Genomic_DNA"/>
</dbReference>
<name>A0A0R2CBB7_9LACO</name>
<accession>A0A0R2CBB7</accession>
<dbReference type="AlphaFoldDB" id="A0A0R2CBB7"/>
<dbReference type="PATRIC" id="fig|1133569.4.peg.1072"/>
<evidence type="ECO:0000313" key="1">
    <source>
        <dbReference type="EMBL" id="KRM88640.1"/>
    </source>
</evidence>
<dbReference type="eggNOG" id="ENOG5030BKJ">
    <property type="taxonomic scope" value="Bacteria"/>
</dbReference>
<proteinExistence type="predicted"/>
<organism evidence="1 2">
    <name type="scientific">Liquorilactobacillus vini DSM 20605</name>
    <dbReference type="NCBI Taxonomy" id="1133569"/>
    <lineage>
        <taxon>Bacteria</taxon>
        <taxon>Bacillati</taxon>
        <taxon>Bacillota</taxon>
        <taxon>Bacilli</taxon>
        <taxon>Lactobacillales</taxon>
        <taxon>Lactobacillaceae</taxon>
        <taxon>Liquorilactobacillus</taxon>
    </lineage>
</organism>
<sequence>MLKYDQYSHEKIEYRLPAEEFISFLDEVNTYHPSANQAAFLKKIDHDYLNMANQIIK</sequence>
<evidence type="ECO:0000313" key="2">
    <source>
        <dbReference type="Proteomes" id="UP000051576"/>
    </source>
</evidence>
<gene>
    <name evidence="1" type="ORF">FD21_GL000951</name>
</gene>